<dbReference type="EMBL" id="MT142397">
    <property type="protein sequence ID" value="QJA79864.1"/>
    <property type="molecule type" value="Genomic_DNA"/>
</dbReference>
<dbReference type="InterPro" id="IPR027417">
    <property type="entry name" value="P-loop_NTPase"/>
</dbReference>
<dbReference type="Gene3D" id="3.40.50.300">
    <property type="entry name" value="P-loop containing nucleotide triphosphate hydrolases"/>
    <property type="match status" value="1"/>
</dbReference>
<reference evidence="1" key="1">
    <citation type="submission" date="2020-03" db="EMBL/GenBank/DDBJ databases">
        <title>The deep terrestrial virosphere.</title>
        <authorList>
            <person name="Holmfeldt K."/>
            <person name="Nilsson E."/>
            <person name="Simone D."/>
            <person name="Lopez-Fernandez M."/>
            <person name="Wu X."/>
            <person name="de Brujin I."/>
            <person name="Lundin D."/>
            <person name="Andersson A."/>
            <person name="Bertilsson S."/>
            <person name="Dopson M."/>
        </authorList>
    </citation>
    <scope>NUCLEOTIDE SEQUENCE</scope>
    <source>
        <strain evidence="1">MM415A00826</strain>
    </source>
</reference>
<protein>
    <submittedName>
        <fullName evidence="1">Putative ATPase domain containing protein</fullName>
    </submittedName>
</protein>
<proteinExistence type="predicted"/>
<name>A0A6M3KDY6_9ZZZZ</name>
<accession>A0A6M3KDY6</accession>
<organism evidence="1">
    <name type="scientific">viral metagenome</name>
    <dbReference type="NCBI Taxonomy" id="1070528"/>
    <lineage>
        <taxon>unclassified sequences</taxon>
        <taxon>metagenomes</taxon>
        <taxon>organismal metagenomes</taxon>
    </lineage>
</organism>
<sequence>MDNPIKKEPDFVRGDKVKVEHIDWLWPNRIPLKMLSLLVGIGGTSKSTLSLYMAAQITTGRPWIDEPPSTTHKPGSVVILSAEDTPGNIIVPRLIAMQADLSRIFILKGTKMTLSDGTTGLVGIDDLSKTGDLDMLLAVLDEAPNPKLAVIDPYTAYMGKSDSNSNTEVRSFLRPLSDIAFDYNISVLGITHLNKNQDLSAEFRILGSVGQQNAARMAWLVAQDPDDLDRRFMVWHKGNLAPRTDGLAYRLINTPVTADDRTSYQPACCFEKDPIFLTAQELLAPRKRSIGRPQKQTEASEWLESFLSDGPVDSKLIFEEGEVLGYSQRTLERTKKSMDILSIPVRHGIGGKIIRWEWRLQSS</sequence>
<dbReference type="Pfam" id="PF13481">
    <property type="entry name" value="AAA_25"/>
    <property type="match status" value="1"/>
</dbReference>
<evidence type="ECO:0000313" key="1">
    <source>
        <dbReference type="EMBL" id="QJA79864.1"/>
    </source>
</evidence>
<gene>
    <name evidence="1" type="ORF">MM415A00826_0015</name>
</gene>
<dbReference type="SUPFAM" id="SSF52540">
    <property type="entry name" value="P-loop containing nucleoside triphosphate hydrolases"/>
    <property type="match status" value="1"/>
</dbReference>
<dbReference type="AlphaFoldDB" id="A0A6M3KDY6"/>